<dbReference type="Gene3D" id="2.40.128.260">
    <property type="entry name" value="Type IV secretion system, VirB10/TraB/TrbI"/>
    <property type="match status" value="1"/>
</dbReference>
<organism evidence="2 3">
    <name type="scientific">Candidatus Sulfotelmatobacter kueseliae</name>
    <dbReference type="NCBI Taxonomy" id="2042962"/>
    <lineage>
        <taxon>Bacteria</taxon>
        <taxon>Pseudomonadati</taxon>
        <taxon>Acidobacteriota</taxon>
        <taxon>Terriglobia</taxon>
        <taxon>Terriglobales</taxon>
        <taxon>Candidatus Korobacteraceae</taxon>
        <taxon>Candidatus Sulfotelmatobacter</taxon>
    </lineage>
</organism>
<evidence type="ECO:0000256" key="1">
    <source>
        <dbReference type="SAM" id="SignalP"/>
    </source>
</evidence>
<dbReference type="Proteomes" id="UP000238701">
    <property type="component" value="Unassembled WGS sequence"/>
</dbReference>
<accession>A0A2U3KN09</accession>
<reference evidence="3" key="1">
    <citation type="submission" date="2018-02" db="EMBL/GenBank/DDBJ databases">
        <authorList>
            <person name="Hausmann B."/>
        </authorList>
    </citation>
    <scope>NUCLEOTIDE SEQUENCE [LARGE SCALE GENOMIC DNA]</scope>
    <source>
        <strain evidence="3">Peat soil MAG SbA1</strain>
    </source>
</reference>
<keyword evidence="1" id="KW-0732">Signal</keyword>
<dbReference type="EMBL" id="OMOD01000127">
    <property type="protein sequence ID" value="SPF41038.1"/>
    <property type="molecule type" value="Genomic_DNA"/>
</dbReference>
<proteinExistence type="predicted"/>
<dbReference type="InterPro" id="IPR042217">
    <property type="entry name" value="T4SS_VirB10/TrbI"/>
</dbReference>
<protein>
    <submittedName>
        <fullName evidence="2">Uncharacterized protein</fullName>
    </submittedName>
</protein>
<gene>
    <name evidence="2" type="ORF">SBA1_340080</name>
</gene>
<name>A0A2U3KN09_9BACT</name>
<feature type="signal peptide" evidence="1">
    <location>
        <begin position="1"/>
        <end position="22"/>
    </location>
</feature>
<feature type="chain" id="PRO_5015396856" evidence="1">
    <location>
        <begin position="23"/>
        <end position="502"/>
    </location>
</feature>
<sequence length="502" mass="52846">MRRIVLGRAVLAVSLLSALSVAQTLTQRPPAGTAQAGGAAMSLTTEEKVVAAPVTMPMSVAAGTPIKVALDSEVRIRSVGQPIHGKTVEPVYAFDKLLVPAGTLVNGKISAIDGVPGKTRLLDATDGNFSPARQVHVQFDELVMADGRHVALQTVASPAPNGVLRFVSANEKAEKKNKVEDAASKQVRATRQEIRRQWNDLQKQIHEPGKMHKLKRIALAQLPVHPQYIDAGTTFNADLLQPLDFGMEALKPEALTDIGTPPPTGSVVHARLVTPLSSSTAKQGDPVEALITAPLVVSDHLILPEGSVIKGSVVQAQPARRMGRNGQLRILFHQVAPPNGLEQKVETNLEGVAVAKDEHLKLDAEGGAQVTTPRTRYLTTGIQVMLAATQAAPDRDAGQGNPSVGEAGHSAANGASGFRFVGMIVGLAAHSRVVSAGFGSYGAAMSTYYHFLARGRDVVYPKDMAMVIGLGTRDNKSTNAAGPSARCPATGSSVYESSAICR</sequence>
<dbReference type="OrthoDB" id="113997at2"/>
<evidence type="ECO:0000313" key="2">
    <source>
        <dbReference type="EMBL" id="SPF41038.1"/>
    </source>
</evidence>
<evidence type="ECO:0000313" key="3">
    <source>
        <dbReference type="Proteomes" id="UP000238701"/>
    </source>
</evidence>
<dbReference type="AlphaFoldDB" id="A0A2U3KN09"/>